<gene>
    <name evidence="2" type="ORF">METZ01_LOCUS62165</name>
</gene>
<dbReference type="Gene3D" id="3.40.50.150">
    <property type="entry name" value="Vaccinia Virus protein VP39"/>
    <property type="match status" value="1"/>
</dbReference>
<name>A0A381T184_9ZZZZ</name>
<dbReference type="PANTHER" id="PTHR43861:SF1">
    <property type="entry name" value="TRANS-ACONITATE 2-METHYLTRANSFERASE"/>
    <property type="match status" value="1"/>
</dbReference>
<protein>
    <recommendedName>
        <fullName evidence="1">Methyltransferase type 11 domain-containing protein</fullName>
    </recommendedName>
</protein>
<dbReference type="CDD" id="cd02440">
    <property type="entry name" value="AdoMet_MTases"/>
    <property type="match status" value="1"/>
</dbReference>
<evidence type="ECO:0000313" key="2">
    <source>
        <dbReference type="EMBL" id="SVA09311.1"/>
    </source>
</evidence>
<accession>A0A381T184</accession>
<dbReference type="EMBL" id="UINC01003795">
    <property type="protein sequence ID" value="SVA09311.1"/>
    <property type="molecule type" value="Genomic_DNA"/>
</dbReference>
<organism evidence="2">
    <name type="scientific">marine metagenome</name>
    <dbReference type="NCBI Taxonomy" id="408172"/>
    <lineage>
        <taxon>unclassified sequences</taxon>
        <taxon>metagenomes</taxon>
        <taxon>ecological metagenomes</taxon>
    </lineage>
</organism>
<reference evidence="2" key="1">
    <citation type="submission" date="2018-05" db="EMBL/GenBank/DDBJ databases">
        <authorList>
            <person name="Lanie J.A."/>
            <person name="Ng W.-L."/>
            <person name="Kazmierczak K.M."/>
            <person name="Andrzejewski T.M."/>
            <person name="Davidsen T.M."/>
            <person name="Wayne K.J."/>
            <person name="Tettelin H."/>
            <person name="Glass J.I."/>
            <person name="Rusch D."/>
            <person name="Podicherti R."/>
            <person name="Tsui H.-C.T."/>
            <person name="Winkler M.E."/>
        </authorList>
    </citation>
    <scope>NUCLEOTIDE SEQUENCE</scope>
</reference>
<proteinExistence type="predicted"/>
<feature type="domain" description="Methyltransferase type 11" evidence="1">
    <location>
        <begin position="57"/>
        <end position="152"/>
    </location>
</feature>
<dbReference type="InterPro" id="IPR013216">
    <property type="entry name" value="Methyltransf_11"/>
</dbReference>
<dbReference type="PANTHER" id="PTHR43861">
    <property type="entry name" value="TRANS-ACONITATE 2-METHYLTRANSFERASE-RELATED"/>
    <property type="match status" value="1"/>
</dbReference>
<dbReference type="AlphaFoldDB" id="A0A381T184"/>
<dbReference type="InterPro" id="IPR029063">
    <property type="entry name" value="SAM-dependent_MTases_sf"/>
</dbReference>
<dbReference type="SUPFAM" id="SSF53335">
    <property type="entry name" value="S-adenosyl-L-methionine-dependent methyltransferases"/>
    <property type="match status" value="1"/>
</dbReference>
<evidence type="ECO:0000259" key="1">
    <source>
        <dbReference type="Pfam" id="PF08241"/>
    </source>
</evidence>
<dbReference type="Pfam" id="PF08241">
    <property type="entry name" value="Methyltransf_11"/>
    <property type="match status" value="1"/>
</dbReference>
<dbReference type="GO" id="GO:0008757">
    <property type="term" value="F:S-adenosylmethionine-dependent methyltransferase activity"/>
    <property type="evidence" value="ECO:0007669"/>
    <property type="project" value="InterPro"/>
</dbReference>
<sequence>METPKHIVGVQRGWNLMSPNYQAESEISVEEVHYAPLSYGENSLNLIGDVTGKNLVELGSGGSQNAIALAKLGATVTAVDFSHNQLSHAVSESVKQKTAIDFLQADIQNLNYFRDQTFDGVISVFALEFVEHLDVFFSECNRILKKGGQLILSTTHPLGAFEWNADTNTLNVTNYFNPPVEMWKEGDQEYFGVTYFRTVENLFTNVVGNGFTVKALLEPKPLEFDKEHLSPYKGNYWTEFRDRVNAVPFAIVIKALKQ</sequence>